<dbReference type="RefSeq" id="WP_215607371.1">
    <property type="nucleotide sequence ID" value="NZ_JADOES010000003.1"/>
</dbReference>
<protein>
    <submittedName>
        <fullName evidence="1">DUF928 domain-containing protein</fullName>
    </submittedName>
</protein>
<keyword evidence="2" id="KW-1185">Reference proteome</keyword>
<sequence>MQQLMTGLKSAYLLSSAILAGCITLSLITPGFAGERIRWTPDAERGSIGSTLSGGRRGQEAVSCNASEDTARLSLIVPGDRSRLLTTVTNPTLTWHVATVVPVSMTFHFSDPTLANPIYTQNLEIAKTSTISITLPKETLTTGKKYRWTVLLSCPDEPQTEISARSFVERVDRESLDINNLSSLEQASVYANQGIWYDAIAALLEARSQGVTNAETMVQTLLEQGQSQAEVNLSTVVHL</sequence>
<proteinExistence type="predicted"/>
<dbReference type="InterPro" id="IPR010328">
    <property type="entry name" value="DUF928"/>
</dbReference>
<reference evidence="1" key="2">
    <citation type="journal article" date="2021" name="Mar. Drugs">
        <title>Genome Reduction and Secondary Metabolism of the Marine Sponge-Associated Cyanobacterium Leptothoe.</title>
        <authorList>
            <person name="Konstantinou D."/>
            <person name="Popin R.V."/>
            <person name="Fewer D.P."/>
            <person name="Sivonen K."/>
            <person name="Gkelis S."/>
        </authorList>
    </citation>
    <scope>NUCLEOTIDE SEQUENCE</scope>
    <source>
        <strain evidence="1">TAU-MAC 1115</strain>
    </source>
</reference>
<evidence type="ECO:0000313" key="1">
    <source>
        <dbReference type="EMBL" id="MBT9314311.1"/>
    </source>
</evidence>
<organism evidence="1 2">
    <name type="scientific">Leptothoe spongobia TAU-MAC 1115</name>
    <dbReference type="NCBI Taxonomy" id="1967444"/>
    <lineage>
        <taxon>Bacteria</taxon>
        <taxon>Bacillati</taxon>
        <taxon>Cyanobacteriota</taxon>
        <taxon>Cyanophyceae</taxon>
        <taxon>Nodosilineales</taxon>
        <taxon>Cymatolegaceae</taxon>
        <taxon>Leptothoe</taxon>
        <taxon>Leptothoe spongobia</taxon>
    </lineage>
</organism>
<accession>A0A947DBV8</accession>
<dbReference type="Pfam" id="PF06051">
    <property type="entry name" value="DUF928"/>
    <property type="match status" value="1"/>
</dbReference>
<gene>
    <name evidence="1" type="ORF">IXB50_02615</name>
</gene>
<name>A0A947DBV8_9CYAN</name>
<dbReference type="EMBL" id="JADOES010000003">
    <property type="protein sequence ID" value="MBT9314311.1"/>
    <property type="molecule type" value="Genomic_DNA"/>
</dbReference>
<comment type="caution">
    <text evidence="1">The sequence shown here is derived from an EMBL/GenBank/DDBJ whole genome shotgun (WGS) entry which is preliminary data.</text>
</comment>
<reference evidence="1" key="1">
    <citation type="submission" date="2020-11" db="EMBL/GenBank/DDBJ databases">
        <authorList>
            <person name="Konstantinou D."/>
            <person name="Gkelis S."/>
            <person name="Popin R."/>
            <person name="Fewer D."/>
            <person name="Sivonen K."/>
        </authorList>
    </citation>
    <scope>NUCLEOTIDE SEQUENCE</scope>
    <source>
        <strain evidence="1">TAU-MAC 1115</strain>
    </source>
</reference>
<dbReference type="AlphaFoldDB" id="A0A947DBV8"/>
<evidence type="ECO:0000313" key="2">
    <source>
        <dbReference type="Proteomes" id="UP000717364"/>
    </source>
</evidence>
<dbReference type="Proteomes" id="UP000717364">
    <property type="component" value="Unassembled WGS sequence"/>
</dbReference>